<reference evidence="1 2" key="1">
    <citation type="journal article" date="2012" name="J. Bacteriol.">
        <title>Genome sequence of the cycloprodigiosin-producing bacterial strain Pseudoalteromonas rubra ATCC 29570(T).</title>
        <authorList>
            <person name="Xie B.B."/>
            <person name="Shu Y.L."/>
            <person name="Qin Q.L."/>
            <person name="Rong J.C."/>
            <person name="Zhang X.Y."/>
            <person name="Chen X.L."/>
            <person name="Zhou B.C."/>
            <person name="Zhang Y.Z."/>
        </authorList>
    </citation>
    <scope>NUCLEOTIDE SEQUENCE [LARGE SCALE GENOMIC DNA]</scope>
    <source>
        <strain evidence="1 2">DSM 6842</strain>
    </source>
</reference>
<organism evidence="1 2">
    <name type="scientific">Pseudoalteromonas rubra</name>
    <dbReference type="NCBI Taxonomy" id="43658"/>
    <lineage>
        <taxon>Bacteria</taxon>
        <taxon>Pseudomonadati</taxon>
        <taxon>Pseudomonadota</taxon>
        <taxon>Gammaproteobacteria</taxon>
        <taxon>Alteromonadales</taxon>
        <taxon>Pseudoalteromonadaceae</taxon>
        <taxon>Pseudoalteromonas</taxon>
    </lineage>
</organism>
<gene>
    <name evidence="1" type="ORF">PRUB_a1066</name>
</gene>
<evidence type="ECO:0000313" key="2">
    <source>
        <dbReference type="Proteomes" id="UP000016480"/>
    </source>
</evidence>
<comment type="caution">
    <text evidence="1">The sequence shown here is derived from an EMBL/GenBank/DDBJ whole genome shotgun (WGS) entry which is preliminary data.</text>
</comment>
<protein>
    <submittedName>
        <fullName evidence="1">Uncharacterized protein</fullName>
    </submittedName>
</protein>
<sequence length="112" mass="12775">MSALQDSYQIEKETHILSFTIPSVLNSSLEKVDYPVEAFMDGRKLIKVEFDDFQYFYVKGKEVNTILNHESKSDVFSVQVKSASGDSHSLDFNHEHFSLAAKMYLTCAENIT</sequence>
<dbReference type="Proteomes" id="UP000016480">
    <property type="component" value="Unassembled WGS sequence"/>
</dbReference>
<accession>A0A8T0C6W2</accession>
<name>A0A8T0C6W2_9GAMM</name>
<dbReference type="AlphaFoldDB" id="A0A8T0C6W2"/>
<evidence type="ECO:0000313" key="1">
    <source>
        <dbReference type="EMBL" id="KAF7786484.1"/>
    </source>
</evidence>
<dbReference type="EMBL" id="AHCD03000035">
    <property type="protein sequence ID" value="KAF7786484.1"/>
    <property type="molecule type" value="Genomic_DNA"/>
</dbReference>
<proteinExistence type="predicted"/>